<dbReference type="EMBL" id="BSCQ01000031">
    <property type="protein sequence ID" value="GLH43071.1"/>
    <property type="molecule type" value="Genomic_DNA"/>
</dbReference>
<reference evidence="1" key="2">
    <citation type="submission" date="2022-11" db="EMBL/GenBank/DDBJ databases">
        <title>Draft genome sequencing of Pseudomonas atacamensis RS3R1.</title>
        <authorList>
            <person name="Furuya T."/>
            <person name="Kaneko H."/>
        </authorList>
    </citation>
    <scope>NUCLEOTIDE SEQUENCE</scope>
    <source>
        <strain evidence="1">RS3R-1</strain>
    </source>
</reference>
<accession>A0ABQ5PHV5</accession>
<organism evidence="1 2">
    <name type="scientific">Pseudomonas atacamensis</name>
    <dbReference type="NCBI Taxonomy" id="2565368"/>
    <lineage>
        <taxon>Bacteria</taxon>
        <taxon>Pseudomonadati</taxon>
        <taxon>Pseudomonadota</taxon>
        <taxon>Gammaproteobacteria</taxon>
        <taxon>Pseudomonadales</taxon>
        <taxon>Pseudomonadaceae</taxon>
        <taxon>Pseudomonas</taxon>
    </lineage>
</organism>
<sequence length="44" mass="4623">MALRRDCSANRVNHHHIGNAEVAATLGGIDGTKTNETGEHSPLA</sequence>
<evidence type="ECO:0000313" key="1">
    <source>
        <dbReference type="EMBL" id="GLH43071.1"/>
    </source>
</evidence>
<name>A0ABQ5PHV5_9PSED</name>
<reference evidence="1" key="3">
    <citation type="journal article" date="2023" name="J. Biotechnol.">
        <title>Draft Genome Sequences of Endophytic Pseudomonas Strains, Isolated from the Interior of Brassicaceae Plants.</title>
        <authorList>
            <person name="Kaneko H."/>
            <person name="Furuya T."/>
        </authorList>
    </citation>
    <scope>NUCLEOTIDE SEQUENCE</scope>
    <source>
        <strain evidence="1">RS3R-1</strain>
    </source>
</reference>
<keyword evidence="2" id="KW-1185">Reference proteome</keyword>
<protein>
    <submittedName>
        <fullName evidence="1">Uncharacterized protein</fullName>
    </submittedName>
</protein>
<comment type="caution">
    <text evidence="1">The sequence shown here is derived from an EMBL/GenBank/DDBJ whole genome shotgun (WGS) entry which is preliminary data.</text>
</comment>
<gene>
    <name evidence="1" type="ORF">RS3R1_21590</name>
</gene>
<proteinExistence type="predicted"/>
<evidence type="ECO:0000313" key="2">
    <source>
        <dbReference type="Proteomes" id="UP001145022"/>
    </source>
</evidence>
<reference evidence="1" key="1">
    <citation type="journal article" date="2021" name="Sci. Rep.">
        <title>An efficient direct screening system for microorganisms that activate plant immune responses based on plant-microbe interactions using cultured plant cells.</title>
        <authorList>
            <person name="Kurokawa M."/>
            <person name="Nakano M."/>
            <person name="Kitahata N."/>
            <person name="Kuchitsu K."/>
            <person name="Furuya T."/>
        </authorList>
    </citation>
    <scope>NUCLEOTIDE SEQUENCE</scope>
    <source>
        <strain evidence="1">RS3R-1</strain>
    </source>
</reference>
<dbReference type="Proteomes" id="UP001145022">
    <property type="component" value="Unassembled WGS sequence"/>
</dbReference>